<dbReference type="PANTHER" id="PTHR10362">
    <property type="entry name" value="HISTIDINE AMMONIA-LYASE"/>
    <property type="match status" value="1"/>
</dbReference>
<dbReference type="Gene3D" id="1.10.275.10">
    <property type="entry name" value="Fumarase/aspartase (N-terminal domain)"/>
    <property type="match status" value="1"/>
</dbReference>
<dbReference type="GO" id="GO:0016841">
    <property type="term" value="F:ammonia-lyase activity"/>
    <property type="evidence" value="ECO:0007669"/>
    <property type="project" value="UniProtKB-ARBA"/>
</dbReference>
<dbReference type="InterPro" id="IPR008948">
    <property type="entry name" value="L-Aspartase-like"/>
</dbReference>
<gene>
    <name evidence="1" type="ORF">CBG49_05315</name>
</gene>
<proteinExistence type="predicted"/>
<dbReference type="CDD" id="cd00332">
    <property type="entry name" value="PAL-HAL"/>
    <property type="match status" value="1"/>
</dbReference>
<evidence type="ECO:0000313" key="1">
    <source>
        <dbReference type="EMBL" id="ASF42542.1"/>
    </source>
</evidence>
<accession>A0A1Z4BMM9</accession>
<reference evidence="2" key="1">
    <citation type="submission" date="2017-06" db="EMBL/GenBank/DDBJ databases">
        <title>Complete genome sequence of Capnocytophaga sp. KCOM 1579 (=ChDC OS43) isolated from a human refractory periapical abscess lesion.</title>
        <authorList>
            <person name="Kook J.-K."/>
            <person name="Park S.-N."/>
            <person name="Lim Y.K."/>
            <person name="Roh H."/>
        </authorList>
    </citation>
    <scope>NUCLEOTIDE SEQUENCE [LARGE SCALE GENOMIC DNA]</scope>
    <source>
        <strain evidence="2">ChDC OS43</strain>
    </source>
</reference>
<keyword evidence="2" id="KW-1185">Reference proteome</keyword>
<sequence length="462" mass="52001">MEHYISNEVLLLEQLIAIVEGDTQLKLSEEAVINIETCHRFLSDYCKKAPEILNRLSVGSISLLRHYACGIGERIPNEIVKLMLFLKIQSFSYGYSGVRLALVQRLIDFYNQEVFPVVYSKDIPDERIALAHLALPLFGEGEVCIHNKIYSAQELEAKYGWQPLSLEMREADALLNGTQLTTAYGIYNLSKSLKIIQWADFVSSVSTQAFGGNLSAFSEAMQVVRPHKGLVETAQHLRTLLKDSTLAAQPQAFSSMPEAFCSIPQIHGAVRESIAAIRKVIKTEMNSVTDNPILFPETQEIIFGGNSHTLPLTLAMDFLAITLTSLGNISERRVFYLLSNIGKEIETEIDYPIFQRIIEGILNENRRLSIPASIESPILFEKTIDIKGMGGSSAIKCEQVVKNIEEILAIELILATSQWKKKQFDYHSALFKEYLSFIAEEEVTTLKKQIEHTIQFFNSTQN</sequence>
<dbReference type="Gene3D" id="1.20.200.10">
    <property type="entry name" value="Fumarase/aspartase (Central domain)"/>
    <property type="match status" value="1"/>
</dbReference>
<keyword evidence="1" id="KW-0456">Lyase</keyword>
<dbReference type="InterPro" id="IPR024083">
    <property type="entry name" value="Fumarase/histidase_N"/>
</dbReference>
<protein>
    <submittedName>
        <fullName evidence="1">Phenylalanine ammonia-lyase</fullName>
    </submittedName>
</protein>
<dbReference type="Proteomes" id="UP000197007">
    <property type="component" value="Chromosome"/>
</dbReference>
<dbReference type="RefSeq" id="WP_088593678.1">
    <property type="nucleotide sequence ID" value="NZ_CP022022.1"/>
</dbReference>
<organism evidence="1 2">
    <name type="scientific">Capnocytophaga endodontalis</name>
    <dbReference type="NCBI Taxonomy" id="2708117"/>
    <lineage>
        <taxon>Bacteria</taxon>
        <taxon>Pseudomonadati</taxon>
        <taxon>Bacteroidota</taxon>
        <taxon>Flavobacteriia</taxon>
        <taxon>Flavobacteriales</taxon>
        <taxon>Flavobacteriaceae</taxon>
        <taxon>Capnocytophaga</taxon>
    </lineage>
</organism>
<dbReference type="SUPFAM" id="SSF48557">
    <property type="entry name" value="L-aspartase-like"/>
    <property type="match status" value="1"/>
</dbReference>
<dbReference type="InterPro" id="IPR001106">
    <property type="entry name" value="Aromatic_Lyase"/>
</dbReference>
<dbReference type="Pfam" id="PF00221">
    <property type="entry name" value="Lyase_aromatic"/>
    <property type="match status" value="1"/>
</dbReference>
<evidence type="ECO:0000313" key="2">
    <source>
        <dbReference type="Proteomes" id="UP000197007"/>
    </source>
</evidence>
<name>A0A1Z4BMM9_9FLAO</name>
<dbReference type="EMBL" id="CP022022">
    <property type="protein sequence ID" value="ASF42542.1"/>
    <property type="molecule type" value="Genomic_DNA"/>
</dbReference>
<dbReference type="KEGG" id="capn:CBG49_05315"/>
<dbReference type="AlphaFoldDB" id="A0A1Z4BMM9"/>